<evidence type="ECO:0000256" key="1">
    <source>
        <dbReference type="ARBA" id="ARBA00022553"/>
    </source>
</evidence>
<evidence type="ECO:0000313" key="9">
    <source>
        <dbReference type="Proteomes" id="UP001165269"/>
    </source>
</evidence>
<dbReference type="CDD" id="cd17535">
    <property type="entry name" value="REC_NarL-like"/>
    <property type="match status" value="1"/>
</dbReference>
<comment type="caution">
    <text evidence="8">The sequence shown here is derived from an EMBL/GenBank/DDBJ whole genome shotgun (WGS) entry which is preliminary data.</text>
</comment>
<dbReference type="PROSITE" id="PS50110">
    <property type="entry name" value="RESPONSE_REGULATORY"/>
    <property type="match status" value="1"/>
</dbReference>
<proteinExistence type="predicted"/>
<dbReference type="PROSITE" id="PS50043">
    <property type="entry name" value="HTH_LUXR_2"/>
    <property type="match status" value="1"/>
</dbReference>
<feature type="domain" description="Response regulatory" evidence="7">
    <location>
        <begin position="8"/>
        <end position="129"/>
    </location>
</feature>
<dbReference type="InterPro" id="IPR011006">
    <property type="entry name" value="CheY-like_superfamily"/>
</dbReference>
<dbReference type="Pfam" id="PF00196">
    <property type="entry name" value="GerE"/>
    <property type="match status" value="1"/>
</dbReference>
<dbReference type="CDD" id="cd06170">
    <property type="entry name" value="LuxR_C_like"/>
    <property type="match status" value="1"/>
</dbReference>
<accession>A0ABS9Y965</accession>
<keyword evidence="1 5" id="KW-0597">Phosphoprotein</keyword>
<sequence length="219" mass="23586">MPADHALRIVLAEDSVLLREGLIGLLGRFGHEVVAAVGDAEALVDAVAEHRPDVVVTDVRMPPGFQDEGLHAAVRLRAERPGLPVLVLSQYVQRSYAAELLDSGDGTGVGYLLKDRVGQVEQFVDALRDVAGGGTVVDPEVVRQLLRRRRDPLARLTAREREVLALVAEGRSNGAIARELVVSEAAVSKHIGSILTKLDLPPADDVHRRVLAVLAYLRG</sequence>
<keyword evidence="9" id="KW-1185">Reference proteome</keyword>
<dbReference type="SMART" id="SM00448">
    <property type="entry name" value="REC"/>
    <property type="match status" value="1"/>
</dbReference>
<dbReference type="SMART" id="SM00421">
    <property type="entry name" value="HTH_LUXR"/>
    <property type="match status" value="1"/>
</dbReference>
<feature type="modified residue" description="4-aspartylphosphate" evidence="5">
    <location>
        <position position="58"/>
    </location>
</feature>
<dbReference type="InterPro" id="IPR039420">
    <property type="entry name" value="WalR-like"/>
</dbReference>
<organism evidence="8 9">
    <name type="scientific">Streptomyces cylindrosporus</name>
    <dbReference type="NCBI Taxonomy" id="2927583"/>
    <lineage>
        <taxon>Bacteria</taxon>
        <taxon>Bacillati</taxon>
        <taxon>Actinomycetota</taxon>
        <taxon>Actinomycetes</taxon>
        <taxon>Kitasatosporales</taxon>
        <taxon>Streptomycetaceae</taxon>
        <taxon>Streptomyces</taxon>
    </lineage>
</organism>
<dbReference type="PANTHER" id="PTHR43214:SF24">
    <property type="entry name" value="TRANSCRIPTIONAL REGULATORY PROTEIN NARL-RELATED"/>
    <property type="match status" value="1"/>
</dbReference>
<dbReference type="EMBL" id="JALDAY010000004">
    <property type="protein sequence ID" value="MCI3272461.1"/>
    <property type="molecule type" value="Genomic_DNA"/>
</dbReference>
<dbReference type="SUPFAM" id="SSF46894">
    <property type="entry name" value="C-terminal effector domain of the bipartite response regulators"/>
    <property type="match status" value="1"/>
</dbReference>
<evidence type="ECO:0000256" key="2">
    <source>
        <dbReference type="ARBA" id="ARBA00023015"/>
    </source>
</evidence>
<dbReference type="InterPro" id="IPR016032">
    <property type="entry name" value="Sig_transdc_resp-reg_C-effctor"/>
</dbReference>
<dbReference type="InterPro" id="IPR058245">
    <property type="entry name" value="NreC/VraR/RcsB-like_REC"/>
</dbReference>
<evidence type="ECO:0000259" key="7">
    <source>
        <dbReference type="PROSITE" id="PS50110"/>
    </source>
</evidence>
<keyword evidence="3" id="KW-0238">DNA-binding</keyword>
<feature type="domain" description="HTH luxR-type" evidence="6">
    <location>
        <begin position="149"/>
        <end position="219"/>
    </location>
</feature>
<dbReference type="InterPro" id="IPR036388">
    <property type="entry name" value="WH-like_DNA-bd_sf"/>
</dbReference>
<dbReference type="PRINTS" id="PR00038">
    <property type="entry name" value="HTHLUXR"/>
</dbReference>
<evidence type="ECO:0000256" key="5">
    <source>
        <dbReference type="PROSITE-ProRule" id="PRU00169"/>
    </source>
</evidence>
<dbReference type="InterPro" id="IPR001789">
    <property type="entry name" value="Sig_transdc_resp-reg_receiver"/>
</dbReference>
<dbReference type="Gene3D" id="1.10.10.10">
    <property type="entry name" value="Winged helix-like DNA-binding domain superfamily/Winged helix DNA-binding domain"/>
    <property type="match status" value="1"/>
</dbReference>
<dbReference type="Gene3D" id="3.40.50.2300">
    <property type="match status" value="1"/>
</dbReference>
<protein>
    <submittedName>
        <fullName evidence="8">Response regulator transcription factor</fullName>
    </submittedName>
</protein>
<evidence type="ECO:0000256" key="3">
    <source>
        <dbReference type="ARBA" id="ARBA00023125"/>
    </source>
</evidence>
<dbReference type="SUPFAM" id="SSF52172">
    <property type="entry name" value="CheY-like"/>
    <property type="match status" value="1"/>
</dbReference>
<name>A0ABS9Y965_9ACTN</name>
<reference evidence="8" key="1">
    <citation type="submission" date="2022-03" db="EMBL/GenBank/DDBJ databases">
        <title>Streptomyces 7R015 and 7R016 isolated from Barleria lupulina in Thailand.</title>
        <authorList>
            <person name="Kanchanasin P."/>
            <person name="Phongsopitanun W."/>
            <person name="Tanasupawat S."/>
        </authorList>
    </citation>
    <scope>NUCLEOTIDE SEQUENCE</scope>
    <source>
        <strain evidence="8">7R015</strain>
    </source>
</reference>
<dbReference type="InterPro" id="IPR000792">
    <property type="entry name" value="Tscrpt_reg_LuxR_C"/>
</dbReference>
<keyword evidence="2" id="KW-0805">Transcription regulation</keyword>
<dbReference type="PANTHER" id="PTHR43214">
    <property type="entry name" value="TWO-COMPONENT RESPONSE REGULATOR"/>
    <property type="match status" value="1"/>
</dbReference>
<evidence type="ECO:0000259" key="6">
    <source>
        <dbReference type="PROSITE" id="PS50043"/>
    </source>
</evidence>
<keyword evidence="4" id="KW-0804">Transcription</keyword>
<dbReference type="RefSeq" id="WP_242765614.1">
    <property type="nucleotide sequence ID" value="NZ_JALDAY010000004.1"/>
</dbReference>
<evidence type="ECO:0000256" key="4">
    <source>
        <dbReference type="ARBA" id="ARBA00023163"/>
    </source>
</evidence>
<dbReference type="Proteomes" id="UP001165269">
    <property type="component" value="Unassembled WGS sequence"/>
</dbReference>
<dbReference type="Pfam" id="PF00072">
    <property type="entry name" value="Response_reg"/>
    <property type="match status" value="1"/>
</dbReference>
<gene>
    <name evidence="8" type="ORF">MQP27_15215</name>
</gene>
<evidence type="ECO:0000313" key="8">
    <source>
        <dbReference type="EMBL" id="MCI3272461.1"/>
    </source>
</evidence>